<evidence type="ECO:0000313" key="7">
    <source>
        <dbReference type="Proteomes" id="UP000051412"/>
    </source>
</evidence>
<name>A0A0R1XB93_9LACO</name>
<sequence>MRRNSILLSAYQNFFTGRPTTAIARDLLGKLVRYQGPDGVTAGYIVECEAYLGENDSASHAFNGRRTSYSESLYGQPGNIYLYQIRAHYCFDIVVQDAEEPQGVLLRGMEPAQGQGLMVKHRGMTGFNISNGPAKLVQALGIHSRQLDGQPMEGNRLSVDLNHFKIPREITAGPRVGVNLAGKDGKKPWRFYVAGNPYVSGLRKREMDLEKHGWRD</sequence>
<evidence type="ECO:0000256" key="2">
    <source>
        <dbReference type="ARBA" id="ARBA00022763"/>
    </source>
</evidence>
<dbReference type="NCBIfam" id="TIGR00567">
    <property type="entry name" value="3mg"/>
    <property type="match status" value="1"/>
</dbReference>
<comment type="caution">
    <text evidence="6">The sequence shown here is derived from an EMBL/GenBank/DDBJ whole genome shotgun (WGS) entry which is preliminary data.</text>
</comment>
<dbReference type="Proteomes" id="UP000051412">
    <property type="component" value="Unassembled WGS sequence"/>
</dbReference>
<dbReference type="GO" id="GO:0003677">
    <property type="term" value="F:DNA binding"/>
    <property type="evidence" value="ECO:0007669"/>
    <property type="project" value="InterPro"/>
</dbReference>
<keyword evidence="2 5" id="KW-0227">DNA damage</keyword>
<dbReference type="InterPro" id="IPR003180">
    <property type="entry name" value="MPG"/>
</dbReference>
<dbReference type="EMBL" id="AZGM01000059">
    <property type="protein sequence ID" value="KRM27463.1"/>
    <property type="molecule type" value="Genomic_DNA"/>
</dbReference>
<keyword evidence="7" id="KW-1185">Reference proteome</keyword>
<dbReference type="InterPro" id="IPR011034">
    <property type="entry name" value="Formyl_transferase-like_C_sf"/>
</dbReference>
<dbReference type="Gene3D" id="3.10.300.10">
    <property type="entry name" value="Methylpurine-DNA glycosylase (MPG)"/>
    <property type="match status" value="1"/>
</dbReference>
<evidence type="ECO:0000256" key="5">
    <source>
        <dbReference type="HAMAP-Rule" id="MF_00527"/>
    </source>
</evidence>
<evidence type="ECO:0000256" key="3">
    <source>
        <dbReference type="ARBA" id="ARBA00022801"/>
    </source>
</evidence>
<dbReference type="PANTHER" id="PTHR10429:SF0">
    <property type="entry name" value="DNA-3-METHYLADENINE GLYCOSYLASE"/>
    <property type="match status" value="1"/>
</dbReference>
<evidence type="ECO:0000313" key="6">
    <source>
        <dbReference type="EMBL" id="KRM27463.1"/>
    </source>
</evidence>
<comment type="similarity">
    <text evidence="1 5">Belongs to the DNA glycosylase MPG family.</text>
</comment>
<protein>
    <recommendedName>
        <fullName evidence="5">Putative 3-methyladenine DNA glycosylase</fullName>
        <ecNumber evidence="5">3.2.2.-</ecNumber>
    </recommendedName>
</protein>
<dbReference type="GO" id="GO:0003905">
    <property type="term" value="F:alkylbase DNA N-glycosylase activity"/>
    <property type="evidence" value="ECO:0007669"/>
    <property type="project" value="InterPro"/>
</dbReference>
<dbReference type="STRING" id="1423782.FD32_GL000042"/>
<evidence type="ECO:0000256" key="1">
    <source>
        <dbReference type="ARBA" id="ARBA00009232"/>
    </source>
</evidence>
<dbReference type="HAMAP" id="MF_00527">
    <property type="entry name" value="3MGH"/>
    <property type="match status" value="1"/>
</dbReference>
<evidence type="ECO:0000256" key="4">
    <source>
        <dbReference type="ARBA" id="ARBA00023204"/>
    </source>
</evidence>
<accession>A0A0R1XB93</accession>
<dbReference type="AlphaFoldDB" id="A0A0R1XB93"/>
<dbReference type="Pfam" id="PF02245">
    <property type="entry name" value="Pur_DNA_glyco"/>
    <property type="match status" value="1"/>
</dbReference>
<organism evidence="6 7">
    <name type="scientific">Limosilactobacillus panis DSM 6035</name>
    <dbReference type="NCBI Taxonomy" id="1423782"/>
    <lineage>
        <taxon>Bacteria</taxon>
        <taxon>Bacillati</taxon>
        <taxon>Bacillota</taxon>
        <taxon>Bacilli</taxon>
        <taxon>Lactobacillales</taxon>
        <taxon>Lactobacillaceae</taxon>
        <taxon>Limosilactobacillus</taxon>
    </lineage>
</organism>
<dbReference type="GO" id="GO:0006284">
    <property type="term" value="P:base-excision repair"/>
    <property type="evidence" value="ECO:0007669"/>
    <property type="project" value="InterPro"/>
</dbReference>
<dbReference type="PANTHER" id="PTHR10429">
    <property type="entry name" value="DNA-3-METHYLADENINE GLYCOSYLASE"/>
    <property type="match status" value="1"/>
</dbReference>
<dbReference type="CDD" id="cd00540">
    <property type="entry name" value="AAG"/>
    <property type="match status" value="1"/>
</dbReference>
<reference evidence="6 7" key="1">
    <citation type="journal article" date="2015" name="Genome Announc.">
        <title>Expanding the biotechnology potential of lactobacilli through comparative genomics of 213 strains and associated genera.</title>
        <authorList>
            <person name="Sun Z."/>
            <person name="Harris H.M."/>
            <person name="McCann A."/>
            <person name="Guo C."/>
            <person name="Argimon S."/>
            <person name="Zhang W."/>
            <person name="Yang X."/>
            <person name="Jeffery I.B."/>
            <person name="Cooney J.C."/>
            <person name="Kagawa T.F."/>
            <person name="Liu W."/>
            <person name="Song Y."/>
            <person name="Salvetti E."/>
            <person name="Wrobel A."/>
            <person name="Rasinkangas P."/>
            <person name="Parkhill J."/>
            <person name="Rea M.C."/>
            <person name="O'Sullivan O."/>
            <person name="Ritari J."/>
            <person name="Douillard F.P."/>
            <person name="Paul Ross R."/>
            <person name="Yang R."/>
            <person name="Briner A.E."/>
            <person name="Felis G.E."/>
            <person name="de Vos W.M."/>
            <person name="Barrangou R."/>
            <person name="Klaenhammer T.R."/>
            <person name="Caufield P.W."/>
            <person name="Cui Y."/>
            <person name="Zhang H."/>
            <person name="O'Toole P.W."/>
        </authorList>
    </citation>
    <scope>NUCLEOTIDE SEQUENCE [LARGE SCALE GENOMIC DNA]</scope>
    <source>
        <strain evidence="6 7">DSM 6035</strain>
    </source>
</reference>
<dbReference type="InterPro" id="IPR036995">
    <property type="entry name" value="MPG_sf"/>
</dbReference>
<proteinExistence type="inferred from homology"/>
<dbReference type="PATRIC" id="fig|1423782.4.peg.41"/>
<keyword evidence="3 5" id="KW-0378">Hydrolase</keyword>
<dbReference type="EC" id="3.2.2.-" evidence="5"/>
<dbReference type="SUPFAM" id="SSF50486">
    <property type="entry name" value="FMT C-terminal domain-like"/>
    <property type="match status" value="1"/>
</dbReference>
<keyword evidence="4 5" id="KW-0234">DNA repair</keyword>
<gene>
    <name evidence="6" type="ORF">FD32_GL000042</name>
</gene>